<evidence type="ECO:0000313" key="4">
    <source>
        <dbReference type="EMBL" id="MDP4575080.1"/>
    </source>
</evidence>
<accession>A0ABT9HPL3</accession>
<dbReference type="SUPFAM" id="SSF48452">
    <property type="entry name" value="TPR-like"/>
    <property type="match status" value="3"/>
</dbReference>
<dbReference type="PANTHER" id="PTHR45586:SF1">
    <property type="entry name" value="LIPOPOLYSACCHARIDE ASSEMBLY PROTEIN B"/>
    <property type="match status" value="1"/>
</dbReference>
<evidence type="ECO:0000313" key="5">
    <source>
        <dbReference type="Proteomes" id="UP001240639"/>
    </source>
</evidence>
<dbReference type="Pfam" id="PF14559">
    <property type="entry name" value="TPR_19"/>
    <property type="match status" value="1"/>
</dbReference>
<comment type="caution">
    <text evidence="4">The sequence shown here is derived from an EMBL/GenBank/DDBJ whole genome shotgun (WGS) entry which is preliminary data.</text>
</comment>
<dbReference type="InterPro" id="IPR011990">
    <property type="entry name" value="TPR-like_helical_dom_sf"/>
</dbReference>
<reference evidence="4 5" key="1">
    <citation type="submission" date="2023-08" db="EMBL/GenBank/DDBJ databases">
        <title>genomic of G39.</title>
        <authorList>
            <person name="Wang Y."/>
        </authorList>
    </citation>
    <scope>NUCLEOTIDE SEQUENCE [LARGE SCALE GENOMIC DNA]</scope>
    <source>
        <strain evidence="4 5">G39</strain>
    </source>
</reference>
<evidence type="ECO:0000256" key="2">
    <source>
        <dbReference type="ARBA" id="ARBA00022803"/>
    </source>
</evidence>
<evidence type="ECO:0000256" key="1">
    <source>
        <dbReference type="ARBA" id="ARBA00022737"/>
    </source>
</evidence>
<dbReference type="PROSITE" id="PS51257">
    <property type="entry name" value="PROKAR_LIPOPROTEIN"/>
    <property type="match status" value="1"/>
</dbReference>
<name>A0ABT9HPL3_9SPHN</name>
<protein>
    <submittedName>
        <fullName evidence="4">Tetratricopeptide repeat protein</fullName>
    </submittedName>
</protein>
<dbReference type="InterPro" id="IPR019734">
    <property type="entry name" value="TPR_rpt"/>
</dbReference>
<keyword evidence="1" id="KW-0677">Repeat</keyword>
<proteinExistence type="predicted"/>
<feature type="repeat" description="TPR" evidence="3">
    <location>
        <begin position="132"/>
        <end position="165"/>
    </location>
</feature>
<keyword evidence="2 3" id="KW-0802">TPR repeat</keyword>
<organism evidence="4 5">
    <name type="scientific">Qipengyuania profundimaris</name>
    <dbReference type="NCBI Taxonomy" id="3067652"/>
    <lineage>
        <taxon>Bacteria</taxon>
        <taxon>Pseudomonadati</taxon>
        <taxon>Pseudomonadota</taxon>
        <taxon>Alphaproteobacteria</taxon>
        <taxon>Sphingomonadales</taxon>
        <taxon>Erythrobacteraceae</taxon>
        <taxon>Qipengyuania</taxon>
    </lineage>
</organism>
<dbReference type="SMART" id="SM00028">
    <property type="entry name" value="TPR"/>
    <property type="match status" value="5"/>
</dbReference>
<gene>
    <name evidence="4" type="ORF">Q9K02_08030</name>
</gene>
<dbReference type="PROSITE" id="PS50005">
    <property type="entry name" value="TPR"/>
    <property type="match status" value="1"/>
</dbReference>
<dbReference type="PANTHER" id="PTHR45586">
    <property type="entry name" value="TPR REPEAT-CONTAINING PROTEIN PA4667"/>
    <property type="match status" value="1"/>
</dbReference>
<dbReference type="Proteomes" id="UP001240639">
    <property type="component" value="Unassembled WGS sequence"/>
</dbReference>
<dbReference type="RefSeq" id="WP_305932421.1">
    <property type="nucleotide sequence ID" value="NZ_JAVAIM010000001.1"/>
</dbReference>
<sequence length="586" mass="62176">MIFRRDILQPVAAVLLCFIGFAGCEGGPDRLDPVELARYEISRGFPEDARIILERQLSEGTDRADLAALLGEAALQSGDLESAARWLEPGSFSDDTAALGWRMLGRLEMARGDLAAAGKAFDRSHAVAPDKPELWVDIGRLRFLGGEQVEAVQAADRALTLAPENKAALLFRGQLIREASGMVPAIEWFGRALVLHPDDLDLRLEYSATLGDAGRAADALAVLREGGEGAVLSDTGLYLQAVIAARGGKFLLARELLQRSGLETEGVPAALMLSAIVDLQNANPASAAQTLDRLLLDQPDNVRAVELLASALLQSRSERELVYRFSERALGPAGSPHLRLLVGRAYEALEQRAKAAQFIDLAALGPDGLAPLPSDTPTETLTATGGGGAQTRDFVRSVLFGQARGSAVGSAEDFVRRFPGSADGYAILGDAELASGDRRAARDAYVRAADIRQPWPLTLRLAGSQATPEATANLLRTYLEANPMNGHAAALLADAYAAQGKWKQAAALLDHAIAHGQSRVPWVLASRGIVAGQLGDADTALDFAFRAHELQPLNPRAIAALIATLPPEQSAARADLQAKLTSLLAS</sequence>
<evidence type="ECO:0000256" key="3">
    <source>
        <dbReference type="PROSITE-ProRule" id="PRU00339"/>
    </source>
</evidence>
<dbReference type="Pfam" id="PF13432">
    <property type="entry name" value="TPR_16"/>
    <property type="match status" value="2"/>
</dbReference>
<dbReference type="InterPro" id="IPR051012">
    <property type="entry name" value="CellSynth/LPSAsmb/PSIAsmb"/>
</dbReference>
<dbReference type="EMBL" id="JAVAIM010000001">
    <property type="protein sequence ID" value="MDP4575080.1"/>
    <property type="molecule type" value="Genomic_DNA"/>
</dbReference>
<keyword evidence="5" id="KW-1185">Reference proteome</keyword>
<dbReference type="Gene3D" id="1.25.40.10">
    <property type="entry name" value="Tetratricopeptide repeat domain"/>
    <property type="match status" value="2"/>
</dbReference>